<evidence type="ECO:0000256" key="1">
    <source>
        <dbReference type="ARBA" id="ARBA00001864"/>
    </source>
</evidence>
<reference evidence="11 12" key="1">
    <citation type="submission" date="2021-01" db="EMBL/GenBank/DDBJ databases">
        <title>FDA dAtabase for Regulatory Grade micrObial Sequences (FDA-ARGOS): Supporting development and validation of Infectious Disease Dx tests.</title>
        <authorList>
            <person name="Nelson B."/>
            <person name="Plummer A."/>
            <person name="Tallon L."/>
            <person name="Sadzewicz L."/>
            <person name="Zhao X."/>
            <person name="Boylan J."/>
            <person name="Ott S."/>
            <person name="Bowen H."/>
            <person name="Vavikolanu K."/>
            <person name="Mehta A."/>
            <person name="Aluvathingal J."/>
            <person name="Nadendla S."/>
            <person name="Myers T."/>
            <person name="Yan Y."/>
            <person name="Sichtig H."/>
        </authorList>
    </citation>
    <scope>NUCLEOTIDE SEQUENCE [LARGE SCALE GENOMIC DNA]</scope>
    <source>
        <strain evidence="11 12">FDAARGOS_1161</strain>
    </source>
</reference>
<dbReference type="InterPro" id="IPR018509">
    <property type="entry name" value="DHquinase_II_CS"/>
</dbReference>
<accession>A0A974S006</accession>
<dbReference type="Pfam" id="PF01220">
    <property type="entry name" value="DHquinase_II"/>
    <property type="match status" value="1"/>
</dbReference>
<dbReference type="EC" id="4.2.1.10" evidence="5 7"/>
<evidence type="ECO:0000256" key="8">
    <source>
        <dbReference type="PIRSR" id="PIRSR001399-1"/>
    </source>
</evidence>
<dbReference type="GO" id="GO:0019631">
    <property type="term" value="P:quinate catabolic process"/>
    <property type="evidence" value="ECO:0007669"/>
    <property type="project" value="TreeGrafter"/>
</dbReference>
<keyword evidence="6 7" id="KW-0456">Lyase</keyword>
<evidence type="ECO:0000256" key="4">
    <source>
        <dbReference type="ARBA" id="ARBA00011193"/>
    </source>
</evidence>
<name>A0A974S006_PERPY</name>
<keyword evidence="7" id="KW-0057">Aromatic amino acid biosynthesis</keyword>
<dbReference type="GO" id="GO:0003855">
    <property type="term" value="F:3-dehydroquinate dehydratase activity"/>
    <property type="evidence" value="ECO:0007669"/>
    <property type="project" value="UniProtKB-UniRule"/>
</dbReference>
<dbReference type="CDD" id="cd00466">
    <property type="entry name" value="DHQase_II"/>
    <property type="match status" value="1"/>
</dbReference>
<evidence type="ECO:0000313" key="11">
    <source>
        <dbReference type="EMBL" id="QQS99995.1"/>
    </source>
</evidence>
<dbReference type="PIRSF" id="PIRSF001399">
    <property type="entry name" value="DHquinase_II"/>
    <property type="match status" value="1"/>
</dbReference>
<evidence type="ECO:0000256" key="6">
    <source>
        <dbReference type="ARBA" id="ARBA00023239"/>
    </source>
</evidence>
<dbReference type="NCBIfam" id="NF003807">
    <property type="entry name" value="PRK05395.1-4"/>
    <property type="match status" value="1"/>
</dbReference>
<protein>
    <recommendedName>
        <fullName evidence="5 7">3-dehydroquinate dehydratase</fullName>
        <shortName evidence="7">3-dehydroquinase</shortName>
        <ecNumber evidence="5 7">4.2.1.10</ecNumber>
    </recommendedName>
    <alternativeName>
        <fullName evidence="7">Type II DHQase</fullName>
    </alternativeName>
</protein>
<evidence type="ECO:0000256" key="5">
    <source>
        <dbReference type="ARBA" id="ARBA00012060"/>
    </source>
</evidence>
<dbReference type="AlphaFoldDB" id="A0A974S006"/>
<dbReference type="Proteomes" id="UP000595254">
    <property type="component" value="Chromosome"/>
</dbReference>
<keyword evidence="7" id="KW-0028">Amino-acid biosynthesis</keyword>
<evidence type="ECO:0000256" key="3">
    <source>
        <dbReference type="ARBA" id="ARBA00011037"/>
    </source>
</evidence>
<dbReference type="InterPro" id="IPR036441">
    <property type="entry name" value="DHquinase_II_sf"/>
</dbReference>
<comment type="similarity">
    <text evidence="3 7">Belongs to the type-II 3-dehydroquinase family.</text>
</comment>
<dbReference type="InterPro" id="IPR001874">
    <property type="entry name" value="DHquinase_II"/>
</dbReference>
<dbReference type="KEGG" id="ppsr:I6J18_20835"/>
<keyword evidence="12" id="KW-1185">Reference proteome</keyword>
<evidence type="ECO:0000256" key="9">
    <source>
        <dbReference type="PIRSR" id="PIRSR001399-2"/>
    </source>
</evidence>
<comment type="function">
    <text evidence="7">Catalyzes a trans-dehydration via an enolate intermediate.</text>
</comment>
<dbReference type="Gene3D" id="3.40.50.9100">
    <property type="entry name" value="Dehydroquinase, class II"/>
    <property type="match status" value="1"/>
</dbReference>
<evidence type="ECO:0000256" key="7">
    <source>
        <dbReference type="HAMAP-Rule" id="MF_00169"/>
    </source>
</evidence>
<dbReference type="NCBIfam" id="TIGR01088">
    <property type="entry name" value="aroQ"/>
    <property type="match status" value="1"/>
</dbReference>
<sequence>MSKLLLINGPNLNRLGKREPVHYGRTTLPELELSLVEKARNLQTELICFQSNHEGAIIDKLHWAEDEGVKGVIINPGAFTHYSYAIRDAVAGIELPVIEVHISNIHARESFRHVSVIAPVCAGQVVGLGIEGYGLALDALVNIVKGRLES</sequence>
<feature type="binding site" evidence="7 9">
    <location>
        <position position="75"/>
    </location>
    <ligand>
        <name>substrate</name>
    </ligand>
</feature>
<evidence type="ECO:0000256" key="10">
    <source>
        <dbReference type="PIRSR" id="PIRSR001399-3"/>
    </source>
</evidence>
<dbReference type="SUPFAM" id="SSF52304">
    <property type="entry name" value="Type II 3-dehydroquinate dehydratase"/>
    <property type="match status" value="1"/>
</dbReference>
<feature type="binding site" evidence="7 9">
    <location>
        <position position="81"/>
    </location>
    <ligand>
        <name>substrate</name>
    </ligand>
</feature>
<dbReference type="PANTHER" id="PTHR21272:SF3">
    <property type="entry name" value="CATABOLIC 3-DEHYDROQUINASE"/>
    <property type="match status" value="1"/>
</dbReference>
<dbReference type="GO" id="GO:0008652">
    <property type="term" value="P:amino acid biosynthetic process"/>
    <property type="evidence" value="ECO:0007669"/>
    <property type="project" value="UniProtKB-KW"/>
</dbReference>
<evidence type="ECO:0000256" key="2">
    <source>
        <dbReference type="ARBA" id="ARBA00004902"/>
    </source>
</evidence>
<organism evidence="11 12">
    <name type="scientific">Peribacillus psychrosaccharolyticus</name>
    <name type="common">Bacillus psychrosaccharolyticus</name>
    <dbReference type="NCBI Taxonomy" id="1407"/>
    <lineage>
        <taxon>Bacteria</taxon>
        <taxon>Bacillati</taxon>
        <taxon>Bacillota</taxon>
        <taxon>Bacilli</taxon>
        <taxon>Bacillales</taxon>
        <taxon>Bacillaceae</taxon>
        <taxon>Peribacillus</taxon>
    </lineage>
</organism>
<dbReference type="PANTHER" id="PTHR21272">
    <property type="entry name" value="CATABOLIC 3-DEHYDROQUINASE"/>
    <property type="match status" value="1"/>
</dbReference>
<dbReference type="PROSITE" id="PS01029">
    <property type="entry name" value="DEHYDROQUINASE_II"/>
    <property type="match status" value="1"/>
</dbReference>
<dbReference type="HAMAP" id="MF_00169">
    <property type="entry name" value="AroQ"/>
    <property type="match status" value="1"/>
</dbReference>
<dbReference type="RefSeq" id="WP_040375688.1">
    <property type="nucleotide sequence ID" value="NZ_CP068053.1"/>
</dbReference>
<comment type="pathway">
    <text evidence="2 7">Metabolic intermediate biosynthesis; chorismate biosynthesis; chorismate from D-erythrose 4-phosphate and phosphoenolpyruvate: step 3/7.</text>
</comment>
<feature type="binding site" evidence="7 9">
    <location>
        <position position="88"/>
    </location>
    <ligand>
        <name>substrate</name>
    </ligand>
</feature>
<dbReference type="NCBIfam" id="NF003806">
    <property type="entry name" value="PRK05395.1-3"/>
    <property type="match status" value="1"/>
</dbReference>
<evidence type="ECO:0000313" key="12">
    <source>
        <dbReference type="Proteomes" id="UP000595254"/>
    </source>
</evidence>
<dbReference type="NCBIfam" id="NF003805">
    <property type="entry name" value="PRK05395.1-2"/>
    <property type="match status" value="1"/>
</dbReference>
<proteinExistence type="inferred from homology"/>
<feature type="binding site" evidence="7 9">
    <location>
        <position position="112"/>
    </location>
    <ligand>
        <name>substrate</name>
    </ligand>
</feature>
<comment type="subunit">
    <text evidence="4 7">Homododecamer.</text>
</comment>
<feature type="site" description="Transition state stabilizer" evidence="7 10">
    <location>
        <position position="18"/>
    </location>
</feature>
<dbReference type="EMBL" id="CP068053">
    <property type="protein sequence ID" value="QQS99995.1"/>
    <property type="molecule type" value="Genomic_DNA"/>
</dbReference>
<feature type="binding site" evidence="7 9">
    <location>
        <begin position="102"/>
        <end position="103"/>
    </location>
    <ligand>
        <name>substrate</name>
    </ligand>
</feature>
<dbReference type="GO" id="GO:0009073">
    <property type="term" value="P:aromatic amino acid family biosynthetic process"/>
    <property type="evidence" value="ECO:0007669"/>
    <property type="project" value="UniProtKB-KW"/>
</dbReference>
<feature type="active site" description="Proton acceptor" evidence="7 8">
    <location>
        <position position="23"/>
    </location>
</feature>
<gene>
    <name evidence="7 11" type="primary">aroQ</name>
    <name evidence="11" type="ORF">I6J18_20835</name>
</gene>
<comment type="catalytic activity">
    <reaction evidence="1 7">
        <text>3-dehydroquinate = 3-dehydroshikimate + H2O</text>
        <dbReference type="Rhea" id="RHEA:21096"/>
        <dbReference type="ChEBI" id="CHEBI:15377"/>
        <dbReference type="ChEBI" id="CHEBI:16630"/>
        <dbReference type="ChEBI" id="CHEBI:32364"/>
        <dbReference type="EC" id="4.2.1.10"/>
    </reaction>
</comment>
<feature type="active site" description="Proton donor" evidence="7 8">
    <location>
        <position position="101"/>
    </location>
</feature>
<dbReference type="GO" id="GO:0009423">
    <property type="term" value="P:chorismate biosynthetic process"/>
    <property type="evidence" value="ECO:0007669"/>
    <property type="project" value="UniProtKB-UniRule"/>
</dbReference>